<keyword evidence="2" id="KW-1185">Reference proteome</keyword>
<protein>
    <recommendedName>
        <fullName evidence="3">F-box domain-containing protein</fullName>
    </recommendedName>
</protein>
<dbReference type="AlphaFoldDB" id="A0A060SJU2"/>
<gene>
    <name evidence="1" type="ORF">BN946_scf185001.g5</name>
</gene>
<dbReference type="OrthoDB" id="2757331at2759"/>
<comment type="caution">
    <text evidence="1">The sequence shown here is derived from an EMBL/GenBank/DDBJ whole genome shotgun (WGS) entry which is preliminary data.</text>
</comment>
<evidence type="ECO:0000313" key="2">
    <source>
        <dbReference type="Proteomes" id="UP000029665"/>
    </source>
</evidence>
<reference evidence="1" key="1">
    <citation type="submission" date="2014-01" db="EMBL/GenBank/DDBJ databases">
        <title>The genome of the white-rot fungus Pycnoporus cinnabarinus: a basidiomycete model with a versatile arsenal for lignocellulosic biomass breakdown.</title>
        <authorList>
            <person name="Levasseur A."/>
            <person name="Lomascolo A."/>
            <person name="Ruiz-Duenas F.J."/>
            <person name="Uzan E."/>
            <person name="Piumi F."/>
            <person name="Kues U."/>
            <person name="Ram A.F.J."/>
            <person name="Murat C."/>
            <person name="Haon M."/>
            <person name="Benoit I."/>
            <person name="Arfi Y."/>
            <person name="Chevret D."/>
            <person name="Drula E."/>
            <person name="Kwon M.J."/>
            <person name="Gouret P."/>
            <person name="Lesage-Meessen L."/>
            <person name="Lombard V."/>
            <person name="Mariette J."/>
            <person name="Noirot C."/>
            <person name="Park J."/>
            <person name="Patyshakuliyeva A."/>
            <person name="Wieneger R.A.B."/>
            <person name="Wosten H.A.B."/>
            <person name="Martin F."/>
            <person name="Coutinho P.M."/>
            <person name="de Vries R."/>
            <person name="Martinez A.T."/>
            <person name="Klopp C."/>
            <person name="Pontarotti P."/>
            <person name="Henrissat B."/>
            <person name="Record E."/>
        </authorList>
    </citation>
    <scope>NUCLEOTIDE SEQUENCE [LARGE SCALE GENOMIC DNA]</scope>
    <source>
        <strain evidence="1">BRFM137</strain>
    </source>
</reference>
<accession>A0A060SJU2</accession>
<evidence type="ECO:0000313" key="1">
    <source>
        <dbReference type="EMBL" id="CDO74757.1"/>
    </source>
</evidence>
<dbReference type="Proteomes" id="UP000029665">
    <property type="component" value="Unassembled WGS sequence"/>
</dbReference>
<organism evidence="1 2">
    <name type="scientific">Pycnoporus cinnabarinus</name>
    <name type="common">Cinnabar-red polypore</name>
    <name type="synonym">Trametes cinnabarina</name>
    <dbReference type="NCBI Taxonomy" id="5643"/>
    <lineage>
        <taxon>Eukaryota</taxon>
        <taxon>Fungi</taxon>
        <taxon>Dikarya</taxon>
        <taxon>Basidiomycota</taxon>
        <taxon>Agaricomycotina</taxon>
        <taxon>Agaricomycetes</taxon>
        <taxon>Polyporales</taxon>
        <taxon>Polyporaceae</taxon>
        <taxon>Trametes</taxon>
    </lineage>
</organism>
<sequence>MLAEPRDANSPAPLWPRSLNAQYEWRELLQLAVAHPCPQDELYSHLPDTLLDLALRCWPRHYKHHTMFKRNFPEAGARWSDPLLASSEMLHILRKIRAPGLTYLDLEFRADSGDEQLFRHIGSVFPALKGLMIHRYRGSGEEEPPLVNIASYLARLQHLEVLMLHLDFADLPDVDICTRFRRRKPGHRSGGQPQLSDSFATLKRAANTLAGLLGPALLYVCLLRPLRRHRQQWVPFHIVRSDGAEAGTGHAFAEECQTPLFDDFILPHGHKFSIYEDD</sequence>
<name>A0A060SJU2_PYCCI</name>
<proteinExistence type="predicted"/>
<evidence type="ECO:0008006" key="3">
    <source>
        <dbReference type="Google" id="ProtNLM"/>
    </source>
</evidence>
<dbReference type="HOGENOM" id="CLU_1001635_0_0_1"/>
<dbReference type="EMBL" id="CCBP010000215">
    <property type="protein sequence ID" value="CDO74757.1"/>
    <property type="molecule type" value="Genomic_DNA"/>
</dbReference>